<evidence type="ECO:0000256" key="3">
    <source>
        <dbReference type="ARBA" id="ARBA00022989"/>
    </source>
</evidence>
<keyword evidence="7" id="KW-1185">Reference proteome</keyword>
<dbReference type="Pfam" id="PF04357">
    <property type="entry name" value="TamB"/>
    <property type="match status" value="1"/>
</dbReference>
<dbReference type="Proteomes" id="UP000189339">
    <property type="component" value="Unassembled WGS sequence"/>
</dbReference>
<evidence type="ECO:0000256" key="1">
    <source>
        <dbReference type="ARBA" id="ARBA00004167"/>
    </source>
</evidence>
<evidence type="ECO:0000313" key="7">
    <source>
        <dbReference type="Proteomes" id="UP000189339"/>
    </source>
</evidence>
<sequence>MRWVRVALAVLLLVPLLTLGAILLVLRSDTGTAWLLDRVPGLDITAGQGSLLAEWRAEALHWRGYGITLELREPELAWSPSCLLHKQLCFDRLRANHIDLATAPASEAAPASPVRLPAIDIPLALRIADVRLGPFDLNGDRVWDRFELDGGGSGASWRLDRVHVRAGEIAVTASGRVETRNDWPLDLQVAATLPPPSGDAWRWHLDLTGSLDALRLNGHSEGYLDAEVNGQVAPLAPEIPARLRLTSRHFLAVDTLPPTLALNDLALEARGSVARGFRVTGQAALPGTRGPVALALSGRVDSREARDLTLELSSGDAGRATVAGRLAWSEALTAQLQLTLDRFPWFVLVPDMAEPAVDLQHLTAQLDWRDNRYQGQLQARTRGPLGEASVSATVAGDTASVRVSELTLASEAGALSGEGQARFDGPVSWQAALTLNGFNPGYWWPALSARLDGQVHTEGALAQDGPPRIRADWNLGGQWREQATEAVGTLTAEAGQWRVSGLNLRVGDNRVQGEGSLGQQLAGVLKLSLAQPGQLLPGLAGTLDARLTLAGRPEDPEASLSAHGHGLAWRDLAAIETLDLSAGLASGQVLDARLRANTLTLGDWSLASLSAAAQGQRDDHQLRLDLEHADGSLGLLFAGAFQPDWQGWRGQLKLGDIDLPEPGQHWALQAPAELVWQRGQPVRFGDHCWAWQQSTVCAGDQVLWPNPDIDYRIERFPAQALAPLLPDTLRWRSEINGRVQVSLNDDGPRGQVSLDAGSGVFQVLADGDWQALDYQTLTLDLSLRPDLASVNVEVAGRGLGQLSLQADVDPDSPDHRMNGAFRLQGLDLALAGVFTGLTEVAGEIQGQGRLSGPLLKPEVTGELSLQGGRVMDPTLPVPMEDIQLRLALSGYRADLEGRLRSNARSEARVRGSLDWSGVPEGRIAIQGSRLPFSLEPYAQLEIAPDLVLAFVGNDLNVTGEVAVPRGRIEIDSLPEQAVQVSEDEVIVGVEREAPTVRSLAMDVTVKVGEDQVSFAAFGIAGDLEGTLRIGDDMDTRGTLRLVNGSYEAYGQELELRTARLLFVGNLTQPYLEVEAVRQVDTVTAGLRVTGPVRSPSTEVFSDPDMPQSDALSYLILGRAPQSRGDEGQISRAALSLGLTQASKVTGALGEEFGIRQLTLEAEGSGEQTSVVASGYLTEDLSVRYGVGIFEPITTVALRYDLGKYFYLEAASGLAASLDLFYTRDF</sequence>
<dbReference type="InterPro" id="IPR007452">
    <property type="entry name" value="TamB_C"/>
</dbReference>
<comment type="caution">
    <text evidence="6">The sequence shown here is derived from an EMBL/GenBank/DDBJ whole genome shotgun (WGS) entry which is preliminary data.</text>
</comment>
<dbReference type="EMBL" id="MSCW01000001">
    <property type="protein sequence ID" value="ONF45115.1"/>
    <property type="molecule type" value="Genomic_DNA"/>
</dbReference>
<dbReference type="PANTHER" id="PTHR36985:SF1">
    <property type="entry name" value="TRANSLOCATION AND ASSEMBLY MODULE SUBUNIT TAMB"/>
    <property type="match status" value="1"/>
</dbReference>
<dbReference type="GO" id="GO:0009306">
    <property type="term" value="P:protein secretion"/>
    <property type="evidence" value="ECO:0007669"/>
    <property type="project" value="InterPro"/>
</dbReference>
<keyword evidence="3" id="KW-1133">Transmembrane helix</keyword>
<evidence type="ECO:0000259" key="5">
    <source>
        <dbReference type="Pfam" id="PF04357"/>
    </source>
</evidence>
<dbReference type="PANTHER" id="PTHR36985">
    <property type="entry name" value="TRANSLOCATION AND ASSEMBLY MODULE SUBUNIT TAMB"/>
    <property type="match status" value="1"/>
</dbReference>
<dbReference type="GO" id="GO:0097347">
    <property type="term" value="C:TAM protein secretion complex"/>
    <property type="evidence" value="ECO:0007669"/>
    <property type="project" value="TreeGrafter"/>
</dbReference>
<protein>
    <recommendedName>
        <fullName evidence="5">Translocation and assembly module TamB C-terminal domain-containing protein</fullName>
    </recommendedName>
</protein>
<keyword evidence="2" id="KW-0812">Transmembrane</keyword>
<evidence type="ECO:0000256" key="2">
    <source>
        <dbReference type="ARBA" id="ARBA00022692"/>
    </source>
</evidence>
<dbReference type="AlphaFoldDB" id="A0A1V2DWI4"/>
<organism evidence="6 7">
    <name type="scientific">Marinobacter lutaoensis</name>
    <dbReference type="NCBI Taxonomy" id="135739"/>
    <lineage>
        <taxon>Bacteria</taxon>
        <taxon>Pseudomonadati</taxon>
        <taxon>Pseudomonadota</taxon>
        <taxon>Gammaproteobacteria</taxon>
        <taxon>Pseudomonadales</taxon>
        <taxon>Marinobacteraceae</taxon>
        <taxon>Marinobacter</taxon>
    </lineage>
</organism>
<reference evidence="6 7" key="1">
    <citation type="submission" date="2016-12" db="EMBL/GenBank/DDBJ databases">
        <title>Marinobacter lutaoensis whole genome sequencing.</title>
        <authorList>
            <person name="Verma A."/>
            <person name="Krishnamurthi S."/>
        </authorList>
    </citation>
    <scope>NUCLEOTIDE SEQUENCE [LARGE SCALE GENOMIC DNA]</scope>
    <source>
        <strain evidence="6 7">T5054</strain>
    </source>
</reference>
<comment type="subcellular location">
    <subcellularLocation>
        <location evidence="1">Membrane</location>
        <topology evidence="1">Single-pass membrane protein</topology>
    </subcellularLocation>
</comment>
<dbReference type="GO" id="GO:0005886">
    <property type="term" value="C:plasma membrane"/>
    <property type="evidence" value="ECO:0007669"/>
    <property type="project" value="InterPro"/>
</dbReference>
<dbReference type="STRING" id="135739.BTO32_01170"/>
<evidence type="ECO:0000256" key="4">
    <source>
        <dbReference type="ARBA" id="ARBA00023136"/>
    </source>
</evidence>
<feature type="domain" description="Translocation and assembly module TamB C-terminal" evidence="5">
    <location>
        <begin position="903"/>
        <end position="1225"/>
    </location>
</feature>
<accession>A0A1V2DWI4</accession>
<gene>
    <name evidence="6" type="ORF">BTO32_01170</name>
</gene>
<evidence type="ECO:0000313" key="6">
    <source>
        <dbReference type="EMBL" id="ONF45115.1"/>
    </source>
</evidence>
<name>A0A1V2DWI4_9GAMM</name>
<proteinExistence type="predicted"/>
<keyword evidence="4" id="KW-0472">Membrane</keyword>